<keyword evidence="2" id="KW-1185">Reference proteome</keyword>
<dbReference type="PANTHER" id="PTHR28250:SF1">
    <property type="entry name" value="CYTOCHROME B PRE-MRNA-PROCESSING PROTEIN 6"/>
    <property type="match status" value="1"/>
</dbReference>
<dbReference type="InterPro" id="IPR037653">
    <property type="entry name" value="Cbp6"/>
</dbReference>
<evidence type="ECO:0000313" key="2">
    <source>
        <dbReference type="Proteomes" id="UP001174936"/>
    </source>
</evidence>
<dbReference type="GO" id="GO:0043022">
    <property type="term" value="F:ribosome binding"/>
    <property type="evidence" value="ECO:0007669"/>
    <property type="project" value="InterPro"/>
</dbReference>
<dbReference type="Proteomes" id="UP001174936">
    <property type="component" value="Unassembled WGS sequence"/>
</dbReference>
<protein>
    <submittedName>
        <fullName evidence="1">Uncharacterized protein</fullName>
    </submittedName>
</protein>
<organism evidence="1 2">
    <name type="scientific">Cercophora newfieldiana</name>
    <dbReference type="NCBI Taxonomy" id="92897"/>
    <lineage>
        <taxon>Eukaryota</taxon>
        <taxon>Fungi</taxon>
        <taxon>Dikarya</taxon>
        <taxon>Ascomycota</taxon>
        <taxon>Pezizomycotina</taxon>
        <taxon>Sordariomycetes</taxon>
        <taxon>Sordariomycetidae</taxon>
        <taxon>Sordariales</taxon>
        <taxon>Lasiosphaeriaceae</taxon>
        <taxon>Cercophora</taxon>
    </lineage>
</organism>
<accession>A0AA39Y8M6</accession>
<dbReference type="GO" id="GO:0034551">
    <property type="term" value="P:mitochondrial respiratory chain complex III assembly"/>
    <property type="evidence" value="ECO:0007669"/>
    <property type="project" value="TreeGrafter"/>
</dbReference>
<dbReference type="EMBL" id="JAULSV010000003">
    <property type="protein sequence ID" value="KAK0648074.1"/>
    <property type="molecule type" value="Genomic_DNA"/>
</dbReference>
<reference evidence="1" key="1">
    <citation type="submission" date="2023-06" db="EMBL/GenBank/DDBJ databases">
        <title>Genome-scale phylogeny and comparative genomics of the fungal order Sordariales.</title>
        <authorList>
            <consortium name="Lawrence Berkeley National Laboratory"/>
            <person name="Hensen N."/>
            <person name="Bonometti L."/>
            <person name="Westerberg I."/>
            <person name="Brannstrom I.O."/>
            <person name="Guillou S."/>
            <person name="Cros-Aarteil S."/>
            <person name="Calhoun S."/>
            <person name="Haridas S."/>
            <person name="Kuo A."/>
            <person name="Mondo S."/>
            <person name="Pangilinan J."/>
            <person name="Riley R."/>
            <person name="Labutti K."/>
            <person name="Andreopoulos B."/>
            <person name="Lipzen A."/>
            <person name="Chen C."/>
            <person name="Yanf M."/>
            <person name="Daum C."/>
            <person name="Ng V."/>
            <person name="Clum A."/>
            <person name="Steindorff A."/>
            <person name="Ohm R."/>
            <person name="Martin F."/>
            <person name="Silar P."/>
            <person name="Natvig D."/>
            <person name="Lalanne C."/>
            <person name="Gautier V."/>
            <person name="Ament-Velasquez S.L."/>
            <person name="Kruys A."/>
            <person name="Hutchinson M.I."/>
            <person name="Powell A.J."/>
            <person name="Barry K."/>
            <person name="Miller A.N."/>
            <person name="Grigoriev I.V."/>
            <person name="Debuchy R."/>
            <person name="Gladieux P."/>
            <person name="Thoren M.H."/>
            <person name="Johannesson H."/>
        </authorList>
    </citation>
    <scope>NUCLEOTIDE SEQUENCE</scope>
    <source>
        <strain evidence="1">SMH2532-1</strain>
    </source>
</reference>
<dbReference type="Pfam" id="PF20180">
    <property type="entry name" value="UQCC2_CBP6"/>
    <property type="match status" value="1"/>
</dbReference>
<comment type="caution">
    <text evidence="1">The sequence shown here is derived from an EMBL/GenBank/DDBJ whole genome shotgun (WGS) entry which is preliminary data.</text>
</comment>
<evidence type="ECO:0000313" key="1">
    <source>
        <dbReference type="EMBL" id="KAK0648074.1"/>
    </source>
</evidence>
<proteinExistence type="predicted"/>
<name>A0AA39Y8M6_9PEZI</name>
<dbReference type="AlphaFoldDB" id="A0AA39Y8M6"/>
<sequence length="126" mass="14175">MASAGRTAIASRVQRVLEQWPKDALRPNLQFQDAISKRLAAGSLAAPRTSFPDQTTRLAAELKQVNALEALVQNKFARKYPLSKRTMNPRWNPTYFDDLLAELEAAPTRSWTTKIANKLKGMFRSS</sequence>
<gene>
    <name evidence="1" type="ORF">B0T16DRAFT_112378</name>
</gene>
<dbReference type="GO" id="GO:0061671">
    <property type="term" value="C:Cbp3p-Cbp6 complex"/>
    <property type="evidence" value="ECO:0007669"/>
    <property type="project" value="InterPro"/>
</dbReference>
<dbReference type="PANTHER" id="PTHR28250">
    <property type="entry name" value="CYTOCHROME B PRE-MRNA-PROCESSING PROTEIN 6"/>
    <property type="match status" value="1"/>
</dbReference>